<dbReference type="InterPro" id="IPR004358">
    <property type="entry name" value="Sig_transdc_His_kin-like_C"/>
</dbReference>
<sequence>MIKKFLNSSIKFKIMVVVLVTSSVVLVLASIGFFANEAISFWQVEREKLLALADIIGKNSSAAITFNDNKSAADTLEGLSLNPHILSAYIITKDNKLFAKYIAKGLDKDSLTHKVKDYRELIKESNSSTIRNLDYDIEIVKPVFLDNQLVATIVIQSDTEELLSKLMWLLFIVTTIMGVTLFVAYLISLKLQRLITDPILHLAQTMKVVSEEKNYSVRAKKENDDELGVLIAGFNEMLEQIQGRDEKLKQHSKKLLDSNERLEKEMAERKQVEESLRESEEKFRNLAASAQDAIIMMDNDGKISYFNEAAERIFGYTSQEIIGGKIHSCLIPEKYRQDFENGFSYFKEKGLGPLIGKIIELNALRRDGTEFQVEFSISGVKIKGKWEAIGIFRDVTERKKLEDQLRQSQKMEVVGQLAGGVAHDFNNILTAIIGYGEILKTKMGENNPLKDYATQVVTSGKRAADLTHSLLAFSRKQIINSKPVNLNEIINNVKKLLLRVIGEDVELKTILTDKSLNIKADSVQIEQVLMNLATNARHAMPKGGHLIISTGLVELDKKFLKKHDGGEPGMYALVSVSDTGAGMDEKTKERIFEPFFTTKEVGKGTGLGLSMVYGTIKQHNGYINCYSELNKGTTFKIYLPILGSNTEVLNTQSEPSNPQLLTSGTETVLVAEDYAGVRELTKSVLEESGYKVMEAVDGEDAIKRFTENKDKIQLLLFDLIMPKKNGKEAYEEIKKICPDIKAIFTSGYTADIIHEKDLLKEGLHFVSKPILPSELLRKVREVLDKGSEKSIAVSGQ</sequence>
<dbReference type="Gene3D" id="3.30.565.10">
    <property type="entry name" value="Histidine kinase-like ATPase, C-terminal domain"/>
    <property type="match status" value="1"/>
</dbReference>
<dbReference type="NCBIfam" id="TIGR00229">
    <property type="entry name" value="sensory_box"/>
    <property type="match status" value="1"/>
</dbReference>
<dbReference type="InterPro" id="IPR001789">
    <property type="entry name" value="Sig_transdc_resp-reg_receiver"/>
</dbReference>
<dbReference type="SMART" id="SM00091">
    <property type="entry name" value="PAS"/>
    <property type="match status" value="1"/>
</dbReference>
<evidence type="ECO:0000256" key="2">
    <source>
        <dbReference type="ARBA" id="ARBA00004370"/>
    </source>
</evidence>
<dbReference type="SMART" id="SM00448">
    <property type="entry name" value="REC"/>
    <property type="match status" value="1"/>
</dbReference>
<dbReference type="PROSITE" id="PS50885">
    <property type="entry name" value="HAMP"/>
    <property type="match status" value="1"/>
</dbReference>
<dbReference type="PROSITE" id="PS50109">
    <property type="entry name" value="HIS_KIN"/>
    <property type="match status" value="1"/>
</dbReference>
<dbReference type="SUPFAM" id="SSF52172">
    <property type="entry name" value="CheY-like"/>
    <property type="match status" value="1"/>
</dbReference>
<dbReference type="Gene3D" id="3.30.450.20">
    <property type="entry name" value="PAS domain"/>
    <property type="match status" value="1"/>
</dbReference>
<dbReference type="Gene3D" id="1.10.287.130">
    <property type="match status" value="1"/>
</dbReference>
<comment type="catalytic activity">
    <reaction evidence="1">
        <text>ATP + protein L-histidine = ADP + protein N-phospho-L-histidine.</text>
        <dbReference type="EC" id="2.7.13.3"/>
    </reaction>
</comment>
<comment type="subcellular location">
    <subcellularLocation>
        <location evidence="2">Membrane</location>
    </subcellularLocation>
</comment>
<evidence type="ECO:0000259" key="11">
    <source>
        <dbReference type="PROSITE" id="PS50110"/>
    </source>
</evidence>
<dbReference type="Pfam" id="PF17152">
    <property type="entry name" value="CHASE8"/>
    <property type="match status" value="1"/>
</dbReference>
<feature type="domain" description="HAMP" evidence="14">
    <location>
        <begin position="193"/>
        <end position="246"/>
    </location>
</feature>
<reference evidence="15 16" key="1">
    <citation type="journal article" date="2016" name="Nat. Commun.">
        <title>Thousands of microbial genomes shed light on interconnected biogeochemical processes in an aquifer system.</title>
        <authorList>
            <person name="Anantharaman K."/>
            <person name="Brown C.T."/>
            <person name="Hug L.A."/>
            <person name="Sharon I."/>
            <person name="Castelle C.J."/>
            <person name="Probst A.J."/>
            <person name="Thomas B.C."/>
            <person name="Singh A."/>
            <person name="Wilkins M.J."/>
            <person name="Karaoz U."/>
            <person name="Brodie E.L."/>
            <person name="Williams K.H."/>
            <person name="Hubbard S.S."/>
            <person name="Banfield J.F."/>
        </authorList>
    </citation>
    <scope>NUCLEOTIDE SEQUENCE [LARGE SCALE GENOMIC DNA]</scope>
</reference>
<dbReference type="PROSITE" id="PS50110">
    <property type="entry name" value="RESPONSE_REGULATORY"/>
    <property type="match status" value="1"/>
</dbReference>
<organism evidence="15 16">
    <name type="scientific">Candidatus Schekmanbacteria bacterium GWA2_38_11</name>
    <dbReference type="NCBI Taxonomy" id="1817876"/>
    <lineage>
        <taxon>Bacteria</taxon>
        <taxon>Candidatus Schekmaniibacteriota</taxon>
    </lineage>
</organism>
<dbReference type="SMART" id="SM00388">
    <property type="entry name" value="HisKA"/>
    <property type="match status" value="1"/>
</dbReference>
<dbReference type="SUPFAM" id="SSF55785">
    <property type="entry name" value="PYP-like sensor domain (PAS domain)"/>
    <property type="match status" value="1"/>
</dbReference>
<dbReference type="Pfam" id="PF13426">
    <property type="entry name" value="PAS_9"/>
    <property type="match status" value="1"/>
</dbReference>
<keyword evidence="5" id="KW-0808">Transferase</keyword>
<dbReference type="InterPro" id="IPR000014">
    <property type="entry name" value="PAS"/>
</dbReference>
<proteinExistence type="predicted"/>
<dbReference type="InterPro" id="IPR011006">
    <property type="entry name" value="CheY-like_superfamily"/>
</dbReference>
<dbReference type="InterPro" id="IPR000700">
    <property type="entry name" value="PAS-assoc_C"/>
</dbReference>
<protein>
    <recommendedName>
        <fullName evidence="3">histidine kinase</fullName>
        <ecNumber evidence="3">2.7.13.3</ecNumber>
    </recommendedName>
</protein>
<dbReference type="PRINTS" id="PR00344">
    <property type="entry name" value="BCTRLSENSOR"/>
</dbReference>
<dbReference type="CDD" id="cd00082">
    <property type="entry name" value="HisKA"/>
    <property type="match status" value="1"/>
</dbReference>
<dbReference type="Pfam" id="PF00072">
    <property type="entry name" value="Response_reg"/>
    <property type="match status" value="1"/>
</dbReference>
<dbReference type="GO" id="GO:0016020">
    <property type="term" value="C:membrane"/>
    <property type="evidence" value="ECO:0007669"/>
    <property type="project" value="UniProtKB-SubCell"/>
</dbReference>
<evidence type="ECO:0000259" key="14">
    <source>
        <dbReference type="PROSITE" id="PS50885"/>
    </source>
</evidence>
<dbReference type="PANTHER" id="PTHR43065">
    <property type="entry name" value="SENSOR HISTIDINE KINASE"/>
    <property type="match status" value="1"/>
</dbReference>
<dbReference type="AlphaFoldDB" id="A0A1F7RAC5"/>
<dbReference type="SMART" id="SM00387">
    <property type="entry name" value="HATPase_c"/>
    <property type="match status" value="1"/>
</dbReference>
<evidence type="ECO:0000256" key="5">
    <source>
        <dbReference type="ARBA" id="ARBA00022679"/>
    </source>
</evidence>
<keyword evidence="9" id="KW-1133">Transmembrane helix</keyword>
<evidence type="ECO:0000313" key="16">
    <source>
        <dbReference type="Proteomes" id="UP000178526"/>
    </source>
</evidence>
<keyword evidence="8" id="KW-0175">Coiled coil</keyword>
<accession>A0A1F7RAC5</accession>
<dbReference type="PROSITE" id="PS50112">
    <property type="entry name" value="PAS"/>
    <property type="match status" value="1"/>
</dbReference>
<evidence type="ECO:0000256" key="1">
    <source>
        <dbReference type="ARBA" id="ARBA00000085"/>
    </source>
</evidence>
<keyword evidence="9" id="KW-0812">Transmembrane</keyword>
<dbReference type="SMART" id="SM00304">
    <property type="entry name" value="HAMP"/>
    <property type="match status" value="1"/>
</dbReference>
<dbReference type="CDD" id="cd00130">
    <property type="entry name" value="PAS"/>
    <property type="match status" value="1"/>
</dbReference>
<dbReference type="PANTHER" id="PTHR43065:SF42">
    <property type="entry name" value="TWO-COMPONENT SENSOR PPRA"/>
    <property type="match status" value="1"/>
</dbReference>
<evidence type="ECO:0000256" key="7">
    <source>
        <dbReference type="PROSITE-ProRule" id="PRU00169"/>
    </source>
</evidence>
<feature type="domain" description="PAS" evidence="12">
    <location>
        <begin position="279"/>
        <end position="323"/>
    </location>
</feature>
<feature type="transmembrane region" description="Helical" evidence="9">
    <location>
        <begin position="12"/>
        <end position="35"/>
    </location>
</feature>
<dbReference type="InterPro" id="IPR005467">
    <property type="entry name" value="His_kinase_dom"/>
</dbReference>
<dbReference type="SUPFAM" id="SSF158472">
    <property type="entry name" value="HAMP domain-like"/>
    <property type="match status" value="1"/>
</dbReference>
<feature type="transmembrane region" description="Helical" evidence="9">
    <location>
        <begin position="166"/>
        <end position="187"/>
    </location>
</feature>
<evidence type="ECO:0000256" key="6">
    <source>
        <dbReference type="ARBA" id="ARBA00022777"/>
    </source>
</evidence>
<evidence type="ECO:0000259" key="13">
    <source>
        <dbReference type="PROSITE" id="PS50113"/>
    </source>
</evidence>
<evidence type="ECO:0000256" key="8">
    <source>
        <dbReference type="SAM" id="Coils"/>
    </source>
</evidence>
<evidence type="ECO:0000256" key="9">
    <source>
        <dbReference type="SAM" id="Phobius"/>
    </source>
</evidence>
<dbReference type="PROSITE" id="PS50113">
    <property type="entry name" value="PAC"/>
    <property type="match status" value="1"/>
</dbReference>
<evidence type="ECO:0000256" key="4">
    <source>
        <dbReference type="ARBA" id="ARBA00022553"/>
    </source>
</evidence>
<evidence type="ECO:0000259" key="12">
    <source>
        <dbReference type="PROSITE" id="PS50112"/>
    </source>
</evidence>
<gene>
    <name evidence="15" type="ORF">A2042_02585</name>
</gene>
<dbReference type="Gene3D" id="6.10.340.10">
    <property type="match status" value="1"/>
</dbReference>
<dbReference type="InterPro" id="IPR036097">
    <property type="entry name" value="HisK_dim/P_sf"/>
</dbReference>
<comment type="caution">
    <text evidence="15">The sequence shown here is derived from an EMBL/GenBank/DDBJ whole genome shotgun (WGS) entry which is preliminary data.</text>
</comment>
<keyword evidence="6" id="KW-0418">Kinase</keyword>
<evidence type="ECO:0000313" key="15">
    <source>
        <dbReference type="EMBL" id="OGL38290.1"/>
    </source>
</evidence>
<feature type="coiled-coil region" evidence="8">
    <location>
        <begin position="245"/>
        <end position="289"/>
    </location>
</feature>
<dbReference type="EMBL" id="MGDB01000151">
    <property type="protein sequence ID" value="OGL38290.1"/>
    <property type="molecule type" value="Genomic_DNA"/>
</dbReference>
<name>A0A1F7RAC5_9BACT</name>
<dbReference type="InterPro" id="IPR036890">
    <property type="entry name" value="HATPase_C_sf"/>
</dbReference>
<dbReference type="GO" id="GO:0000155">
    <property type="term" value="F:phosphorelay sensor kinase activity"/>
    <property type="evidence" value="ECO:0007669"/>
    <property type="project" value="InterPro"/>
</dbReference>
<dbReference type="Proteomes" id="UP000178526">
    <property type="component" value="Unassembled WGS sequence"/>
</dbReference>
<dbReference type="InterPro" id="IPR003660">
    <property type="entry name" value="HAMP_dom"/>
</dbReference>
<feature type="domain" description="Histidine kinase" evidence="10">
    <location>
        <begin position="420"/>
        <end position="643"/>
    </location>
</feature>
<keyword evidence="4 7" id="KW-0597">Phosphoprotein</keyword>
<dbReference type="InterPro" id="IPR003594">
    <property type="entry name" value="HATPase_dom"/>
</dbReference>
<dbReference type="InterPro" id="IPR035965">
    <property type="entry name" value="PAS-like_dom_sf"/>
</dbReference>
<dbReference type="Pfam" id="PF02518">
    <property type="entry name" value="HATPase_c"/>
    <property type="match status" value="1"/>
</dbReference>
<dbReference type="CDD" id="cd06225">
    <property type="entry name" value="HAMP"/>
    <property type="match status" value="1"/>
</dbReference>
<dbReference type="Pfam" id="PF00512">
    <property type="entry name" value="HisKA"/>
    <property type="match status" value="1"/>
</dbReference>
<dbReference type="Gene3D" id="3.40.50.2300">
    <property type="match status" value="1"/>
</dbReference>
<keyword evidence="9" id="KW-0472">Membrane</keyword>
<evidence type="ECO:0000259" key="10">
    <source>
        <dbReference type="PROSITE" id="PS50109"/>
    </source>
</evidence>
<evidence type="ECO:0000256" key="3">
    <source>
        <dbReference type="ARBA" id="ARBA00012438"/>
    </source>
</evidence>
<dbReference type="Pfam" id="PF00672">
    <property type="entry name" value="HAMP"/>
    <property type="match status" value="1"/>
</dbReference>
<feature type="domain" description="Response regulatory" evidence="11">
    <location>
        <begin position="667"/>
        <end position="783"/>
    </location>
</feature>
<dbReference type="InterPro" id="IPR033417">
    <property type="entry name" value="CHASE8"/>
</dbReference>
<dbReference type="SUPFAM" id="SSF55874">
    <property type="entry name" value="ATPase domain of HSP90 chaperone/DNA topoisomerase II/histidine kinase"/>
    <property type="match status" value="1"/>
</dbReference>
<feature type="domain" description="PAC" evidence="13">
    <location>
        <begin position="357"/>
        <end position="407"/>
    </location>
</feature>
<feature type="modified residue" description="4-aspartylphosphate" evidence="7">
    <location>
        <position position="718"/>
    </location>
</feature>
<dbReference type="SUPFAM" id="SSF47384">
    <property type="entry name" value="Homodimeric domain of signal transducing histidine kinase"/>
    <property type="match status" value="1"/>
</dbReference>
<dbReference type="EC" id="2.7.13.3" evidence="3"/>
<dbReference type="InterPro" id="IPR003661">
    <property type="entry name" value="HisK_dim/P_dom"/>
</dbReference>